<name>Q8U5A1_AGRFC</name>
<dbReference type="Proteomes" id="UP000000813">
    <property type="component" value="Chromosome circular"/>
</dbReference>
<organism evidence="2 3">
    <name type="scientific">Agrobacterium fabrum (strain C58 / ATCC 33970)</name>
    <name type="common">Agrobacterium tumefaciens (strain C58)</name>
    <dbReference type="NCBI Taxonomy" id="176299"/>
    <lineage>
        <taxon>Bacteria</taxon>
        <taxon>Pseudomonadati</taxon>
        <taxon>Pseudomonadota</taxon>
        <taxon>Alphaproteobacteria</taxon>
        <taxon>Hyphomicrobiales</taxon>
        <taxon>Rhizobiaceae</taxon>
        <taxon>Rhizobium/Agrobacterium group</taxon>
        <taxon>Agrobacterium</taxon>
        <taxon>Agrobacterium tumefaciens complex</taxon>
    </lineage>
</organism>
<reference evidence="2 3" key="1">
    <citation type="journal article" date="2001" name="Science">
        <title>The genome of the natural genetic engineer Agrobacterium tumefaciens C58.</title>
        <authorList>
            <person name="Wood D.W."/>
            <person name="Setubal J.C."/>
            <person name="Kaul R."/>
            <person name="Monks D.E."/>
            <person name="Kitajima J.P."/>
            <person name="Okura V.K."/>
            <person name="Zhou Y."/>
            <person name="Chen L."/>
            <person name="Wood G.E."/>
            <person name="Almeida N.F.Jr."/>
            <person name="Woo L."/>
            <person name="Chen Y."/>
            <person name="Paulsen I.T."/>
            <person name="Eisen J.A."/>
            <person name="Karp P.D."/>
            <person name="Bovee D.Sr."/>
            <person name="Chapman P."/>
            <person name="Clendenning J."/>
            <person name="Deatherage G."/>
            <person name="Gillet W."/>
            <person name="Grant C."/>
            <person name="Kutyavin T."/>
            <person name="Levy R."/>
            <person name="Li M.J."/>
            <person name="McClelland E."/>
            <person name="Palmieri A."/>
            <person name="Raymond C."/>
            <person name="Rouse G."/>
            <person name="Saenphimmachak C."/>
            <person name="Wu Z."/>
            <person name="Romero P."/>
            <person name="Gordon D."/>
            <person name="Zhang S."/>
            <person name="Yoo H."/>
            <person name="Tao Y."/>
            <person name="Biddle P."/>
            <person name="Jung M."/>
            <person name="Krespan W."/>
            <person name="Perry M."/>
            <person name="Gordon-Kamm B."/>
            <person name="Liao L."/>
            <person name="Kim S."/>
            <person name="Hendrick C."/>
            <person name="Zhao Z.Y."/>
            <person name="Dolan M."/>
            <person name="Chumley F."/>
            <person name="Tingey S.V."/>
            <person name="Tomb J.F."/>
            <person name="Gordon M.P."/>
            <person name="Olson M.V."/>
            <person name="Nester E.W."/>
        </authorList>
    </citation>
    <scope>NUCLEOTIDE SEQUENCE [LARGE SCALE GENOMIC DNA]</scope>
    <source>
        <strain evidence="3">C58 / ATCC 33970</strain>
    </source>
</reference>
<dbReference type="OrthoDB" id="8420575at2"/>
<keyword evidence="3" id="KW-1185">Reference proteome</keyword>
<dbReference type="EnsemblBacteria" id="AAK87382">
    <property type="protein sequence ID" value="AAK87382"/>
    <property type="gene ID" value="Atu8159"/>
</dbReference>
<dbReference type="PIR" id="E97553">
    <property type="entry name" value="E97553"/>
</dbReference>
<dbReference type="EMBL" id="AE007869">
    <property type="protein sequence ID" value="AAK87382.1"/>
    <property type="molecule type" value="Genomic_DNA"/>
</dbReference>
<proteinExistence type="predicted"/>
<reference evidence="2 3" key="2">
    <citation type="journal article" date="2001" name="Science">
        <title>Genome sequence of the plant pathogen and biotechnology agent Agrobacterium tumefaciens C58.</title>
        <authorList>
            <person name="Goodner B."/>
            <person name="Hinkle G."/>
            <person name="Gattung S."/>
            <person name="Miller N."/>
            <person name="Blanchard M."/>
            <person name="Qurollo B."/>
            <person name="Goldman B.S."/>
            <person name="Cao Y."/>
            <person name="Askenazi M."/>
            <person name="Halling C."/>
            <person name="Mullin L."/>
            <person name="Houmiel K."/>
            <person name="Gordon J."/>
            <person name="Vaudin M."/>
            <person name="Iartchouk O."/>
            <person name="Epp A."/>
            <person name="Liu F."/>
            <person name="Wollam C."/>
            <person name="Allinger M."/>
            <person name="Doughty D."/>
            <person name="Scott C."/>
            <person name="Lappas C."/>
            <person name="Markelz B."/>
            <person name="Flanagan C."/>
            <person name="Crowell C."/>
            <person name="Gurson J."/>
            <person name="Lomo C."/>
            <person name="Sear C."/>
            <person name="Strub G."/>
            <person name="Cielo C."/>
            <person name="Slater S."/>
        </authorList>
    </citation>
    <scope>NUCLEOTIDE SEQUENCE [LARGE SCALE GENOMIC DNA]</scope>
    <source>
        <strain evidence="3">C58 / ATCC 33970</strain>
    </source>
</reference>
<dbReference type="STRING" id="176299.Atu8159"/>
<evidence type="ECO:0000313" key="2">
    <source>
        <dbReference type="EMBL" id="AAK87382.1"/>
    </source>
</evidence>
<accession>Q8U5A1</accession>
<evidence type="ECO:0008006" key="4">
    <source>
        <dbReference type="Google" id="ProtNLM"/>
    </source>
</evidence>
<feature type="compositionally biased region" description="Polar residues" evidence="1">
    <location>
        <begin position="107"/>
        <end position="119"/>
    </location>
</feature>
<dbReference type="PATRIC" id="fig|176299.10.peg.1621"/>
<protein>
    <recommendedName>
        <fullName evidence="4">SHOCT domain-containing protein</fullName>
    </recommendedName>
</protein>
<sequence>MKTNTSSTSKGRLVKRRTAVEFDIGRYPYRRNMTMGKQMGTFGTYAENAARIAVLSLSCAMLATTLAACKAPEPIVAPAHMRRPTTEIVGPRPVSDNAVSQKRDTGTYPTFSQPLTAAGSQMGDDEASKMEKSLSNLGAARRNGQISEAEYKRRVAELRALVENQKPVATPAASQ</sequence>
<feature type="region of interest" description="Disordered" evidence="1">
    <location>
        <begin position="82"/>
        <end position="146"/>
    </location>
</feature>
<dbReference type="KEGG" id="atu:Atu8159"/>
<dbReference type="HOGENOM" id="CLU_130802_0_0_5"/>
<evidence type="ECO:0000313" key="3">
    <source>
        <dbReference type="Proteomes" id="UP000000813"/>
    </source>
</evidence>
<gene>
    <name evidence="2" type="ordered locus">Atu8159</name>
</gene>
<evidence type="ECO:0000256" key="1">
    <source>
        <dbReference type="SAM" id="MobiDB-lite"/>
    </source>
</evidence>
<dbReference type="AlphaFoldDB" id="Q8U5A1"/>